<dbReference type="InterPro" id="IPR036864">
    <property type="entry name" value="Zn2-C6_fun-type_DNA-bd_sf"/>
</dbReference>
<keyword evidence="2" id="KW-0238">DNA-binding</keyword>
<evidence type="ECO:0000256" key="4">
    <source>
        <dbReference type="ARBA" id="ARBA00023242"/>
    </source>
</evidence>
<dbReference type="AlphaFoldDB" id="A0A0D2ED06"/>
<evidence type="ECO:0000256" key="1">
    <source>
        <dbReference type="ARBA" id="ARBA00023015"/>
    </source>
</evidence>
<dbReference type="SMART" id="SM00066">
    <property type="entry name" value="GAL4"/>
    <property type="match status" value="1"/>
</dbReference>
<dbReference type="OrthoDB" id="5295362at2759"/>
<dbReference type="EMBL" id="KN847321">
    <property type="protein sequence ID" value="KIW52525.1"/>
    <property type="molecule type" value="Genomic_DNA"/>
</dbReference>
<dbReference type="CDD" id="cd00067">
    <property type="entry name" value="GAL4"/>
    <property type="match status" value="1"/>
</dbReference>
<dbReference type="InterPro" id="IPR001138">
    <property type="entry name" value="Zn2Cys6_DnaBD"/>
</dbReference>
<sequence length="435" mass="48576">MPPRRSHTKSRRGCLLCKQRHVRCDERGPPCGACQARGTPCEYATMTTIILEPTVQESFADGFTDAKNATGAAPVSPPTLPDDDTASFQTECPVFPNDNKHLLELQLMNRWSTVTYRSMCTPVAKDDYVWQIKVPSMAINFDFLMNGLLAITAFEIGSTFDNAPYVHAAVEYQTLAIGSFRKQLQDVHPNMIEPILCFSLMLMVLALASAQCRLSSRPSVPTEPHNASASSSPADADMVASTFIHFELLRGCRVVLEGHAQYLAESPYIRRLKRFEELPLTALDPAMESAITKLTDANEGRIISSVGEPYEHRVKQIAHWEVCKKAISLLRECFAKCANEDYCGYVLGWLNMAGEDYINAIKDNDNVALLVLMYWGVLIQTLGHQVWWARHYGRLLADEISSRRNANVTEPDPITDDLILLAREFVNQTARSTAV</sequence>
<dbReference type="InterPro" id="IPR053157">
    <property type="entry name" value="Sterol_Uptake_Regulator"/>
</dbReference>
<dbReference type="SUPFAM" id="SSF57701">
    <property type="entry name" value="Zn2/Cys6 DNA-binding domain"/>
    <property type="match status" value="1"/>
</dbReference>
<dbReference type="GO" id="GO:0008270">
    <property type="term" value="F:zinc ion binding"/>
    <property type="evidence" value="ECO:0007669"/>
    <property type="project" value="InterPro"/>
</dbReference>
<dbReference type="PROSITE" id="PS00463">
    <property type="entry name" value="ZN2_CY6_FUNGAL_1"/>
    <property type="match status" value="1"/>
</dbReference>
<evidence type="ECO:0000259" key="5">
    <source>
        <dbReference type="PROSITE" id="PS50048"/>
    </source>
</evidence>
<protein>
    <recommendedName>
        <fullName evidence="5">Zn(2)-C6 fungal-type domain-containing protein</fullName>
    </recommendedName>
</protein>
<accession>A0A0D2ED06</accession>
<name>A0A0D2ED06_9EURO</name>
<dbReference type="GO" id="GO:0001228">
    <property type="term" value="F:DNA-binding transcription activator activity, RNA polymerase II-specific"/>
    <property type="evidence" value="ECO:0007669"/>
    <property type="project" value="TreeGrafter"/>
</dbReference>
<dbReference type="RefSeq" id="XP_013313109.1">
    <property type="nucleotide sequence ID" value="XM_013457655.1"/>
</dbReference>
<feature type="domain" description="Zn(2)-C6 fungal-type" evidence="5">
    <location>
        <begin position="13"/>
        <end position="43"/>
    </location>
</feature>
<keyword evidence="3" id="KW-0804">Transcription</keyword>
<dbReference type="PROSITE" id="PS50048">
    <property type="entry name" value="ZN2_CY6_FUNGAL_2"/>
    <property type="match status" value="1"/>
</dbReference>
<dbReference type="Gene3D" id="4.10.240.10">
    <property type="entry name" value="Zn(2)-C6 fungal-type DNA-binding domain"/>
    <property type="match status" value="1"/>
</dbReference>
<organism evidence="6 7">
    <name type="scientific">Exophiala xenobiotica</name>
    <dbReference type="NCBI Taxonomy" id="348802"/>
    <lineage>
        <taxon>Eukaryota</taxon>
        <taxon>Fungi</taxon>
        <taxon>Dikarya</taxon>
        <taxon>Ascomycota</taxon>
        <taxon>Pezizomycotina</taxon>
        <taxon>Eurotiomycetes</taxon>
        <taxon>Chaetothyriomycetidae</taxon>
        <taxon>Chaetothyriales</taxon>
        <taxon>Herpotrichiellaceae</taxon>
        <taxon>Exophiala</taxon>
    </lineage>
</organism>
<evidence type="ECO:0000313" key="6">
    <source>
        <dbReference type="EMBL" id="KIW52525.1"/>
    </source>
</evidence>
<dbReference type="STRING" id="348802.A0A0D2ED06"/>
<dbReference type="Pfam" id="PF00172">
    <property type="entry name" value="Zn_clus"/>
    <property type="match status" value="1"/>
</dbReference>
<keyword evidence="4" id="KW-0539">Nucleus</keyword>
<dbReference type="HOGENOM" id="CLU_024934_5_2_1"/>
<evidence type="ECO:0000256" key="2">
    <source>
        <dbReference type="ARBA" id="ARBA00023125"/>
    </source>
</evidence>
<evidence type="ECO:0000313" key="7">
    <source>
        <dbReference type="Proteomes" id="UP000054342"/>
    </source>
</evidence>
<dbReference type="GeneID" id="25330063"/>
<keyword evidence="1" id="KW-0805">Transcription regulation</keyword>
<dbReference type="GO" id="GO:0003677">
    <property type="term" value="F:DNA binding"/>
    <property type="evidence" value="ECO:0007669"/>
    <property type="project" value="UniProtKB-KW"/>
</dbReference>
<keyword evidence="7" id="KW-1185">Reference proteome</keyword>
<dbReference type="PANTHER" id="PTHR47784">
    <property type="entry name" value="STEROL UPTAKE CONTROL PROTEIN 2"/>
    <property type="match status" value="1"/>
</dbReference>
<reference evidence="6 7" key="1">
    <citation type="submission" date="2015-01" db="EMBL/GenBank/DDBJ databases">
        <title>The Genome Sequence of Exophiala xenobiotica CBS118157.</title>
        <authorList>
            <consortium name="The Broad Institute Genomics Platform"/>
            <person name="Cuomo C."/>
            <person name="de Hoog S."/>
            <person name="Gorbushina A."/>
            <person name="Stielow B."/>
            <person name="Teixiera M."/>
            <person name="Abouelleil A."/>
            <person name="Chapman S.B."/>
            <person name="Priest M."/>
            <person name="Young S.K."/>
            <person name="Wortman J."/>
            <person name="Nusbaum C."/>
            <person name="Birren B."/>
        </authorList>
    </citation>
    <scope>NUCLEOTIDE SEQUENCE [LARGE SCALE GENOMIC DNA]</scope>
    <source>
        <strain evidence="6 7">CBS 118157</strain>
    </source>
</reference>
<gene>
    <name evidence="6" type="ORF">PV05_08155</name>
</gene>
<proteinExistence type="predicted"/>
<dbReference type="PANTHER" id="PTHR47784:SF10">
    <property type="entry name" value="TRANSCRIPTION FACTOR, PUTATIVE (AFU_ORTHOLOGUE AFUA_6G14150)-RELATED"/>
    <property type="match status" value="1"/>
</dbReference>
<dbReference type="Proteomes" id="UP000054342">
    <property type="component" value="Unassembled WGS sequence"/>
</dbReference>
<evidence type="ECO:0000256" key="3">
    <source>
        <dbReference type="ARBA" id="ARBA00023163"/>
    </source>
</evidence>